<dbReference type="EMBL" id="CAJNRD030001346">
    <property type="protein sequence ID" value="CAG5109390.1"/>
    <property type="molecule type" value="Genomic_DNA"/>
</dbReference>
<dbReference type="InterPro" id="IPR038885">
    <property type="entry name" value="PLB1"/>
</dbReference>
<keyword evidence="2" id="KW-1185">Reference proteome</keyword>
<dbReference type="Proteomes" id="UP000786811">
    <property type="component" value="Unassembled WGS sequence"/>
</dbReference>
<protein>
    <submittedName>
        <fullName evidence="1">Membrane-associated (Monodelphis domestica)</fullName>
    </submittedName>
</protein>
<comment type="caution">
    <text evidence="1">The sequence shown here is derived from an EMBL/GenBank/DDBJ whole genome shotgun (WGS) entry which is preliminary data.</text>
</comment>
<evidence type="ECO:0000313" key="2">
    <source>
        <dbReference type="Proteomes" id="UP000786811"/>
    </source>
</evidence>
<dbReference type="OrthoDB" id="10265800at2759"/>
<name>A0A8J2MVC1_COTCN</name>
<organism evidence="1 2">
    <name type="scientific">Cotesia congregata</name>
    <name type="common">Parasitoid wasp</name>
    <name type="synonym">Apanteles congregatus</name>
    <dbReference type="NCBI Taxonomy" id="51543"/>
    <lineage>
        <taxon>Eukaryota</taxon>
        <taxon>Metazoa</taxon>
        <taxon>Ecdysozoa</taxon>
        <taxon>Arthropoda</taxon>
        <taxon>Hexapoda</taxon>
        <taxon>Insecta</taxon>
        <taxon>Pterygota</taxon>
        <taxon>Neoptera</taxon>
        <taxon>Endopterygota</taxon>
        <taxon>Hymenoptera</taxon>
        <taxon>Apocrita</taxon>
        <taxon>Ichneumonoidea</taxon>
        <taxon>Braconidae</taxon>
        <taxon>Microgastrinae</taxon>
        <taxon>Cotesia</taxon>
    </lineage>
</organism>
<dbReference type="PANTHER" id="PTHR21325:SF31">
    <property type="entry name" value="GH22081P-RELATED"/>
    <property type="match status" value="1"/>
</dbReference>
<sequence length="102" mass="10890">MLSLSLSPIPPDSVHKLRPGDIDVIGGLGDSLVAASGALEEFAIGTFIEARGAKLNVAFPVAATEDALHQAKILIKRIKSNSKIDIKKHWKLVTIFFGANDI</sequence>
<dbReference type="AlphaFoldDB" id="A0A8J2MVC1"/>
<dbReference type="PANTHER" id="PTHR21325">
    <property type="entry name" value="PHOSPHOLIPASE B, PLB1"/>
    <property type="match status" value="1"/>
</dbReference>
<evidence type="ECO:0000313" key="1">
    <source>
        <dbReference type="EMBL" id="CAG5109390.1"/>
    </source>
</evidence>
<proteinExistence type="predicted"/>
<feature type="non-terminal residue" evidence="1">
    <location>
        <position position="1"/>
    </location>
</feature>
<dbReference type="GO" id="GO:0006644">
    <property type="term" value="P:phospholipid metabolic process"/>
    <property type="evidence" value="ECO:0007669"/>
    <property type="project" value="TreeGrafter"/>
</dbReference>
<gene>
    <name evidence="1" type="ORF">HICCMSTLAB_LOCUS14026</name>
</gene>
<dbReference type="GO" id="GO:0004620">
    <property type="term" value="F:phospholipase activity"/>
    <property type="evidence" value="ECO:0007669"/>
    <property type="project" value="InterPro"/>
</dbReference>
<reference evidence="1" key="1">
    <citation type="submission" date="2021-04" db="EMBL/GenBank/DDBJ databases">
        <authorList>
            <person name="Chebbi M.A.C M."/>
        </authorList>
    </citation>
    <scope>NUCLEOTIDE SEQUENCE</scope>
</reference>
<accession>A0A8J2MVC1</accession>